<organism evidence="2 3">
    <name type="scientific">Thiopseudomonas denitrificans</name>
    <dbReference type="NCBI Taxonomy" id="1501432"/>
    <lineage>
        <taxon>Bacteria</taxon>
        <taxon>Pseudomonadati</taxon>
        <taxon>Pseudomonadota</taxon>
        <taxon>Gammaproteobacteria</taxon>
        <taxon>Pseudomonadales</taxon>
        <taxon>Pseudomonadaceae</taxon>
        <taxon>Thiopseudomonas</taxon>
    </lineage>
</organism>
<dbReference type="PANTHER" id="PTHR36573">
    <property type="entry name" value="INTERMEMBRANE PHOSPHOLIPID TRANSPORT SYSTEM BINDING PROTEIN MLAC"/>
    <property type="match status" value="1"/>
</dbReference>
<reference evidence="2 3" key="1">
    <citation type="submission" date="2019-03" db="EMBL/GenBank/DDBJ databases">
        <title>Genomic Encyclopedia of Type Strains, Phase IV (KMG-IV): sequencing the most valuable type-strain genomes for metagenomic binning, comparative biology and taxonomic classification.</title>
        <authorList>
            <person name="Goeker M."/>
        </authorList>
    </citation>
    <scope>NUCLEOTIDE SEQUENCE [LARGE SCALE GENOMIC DNA]</scope>
    <source>
        <strain evidence="2 3">DSM 28679</strain>
    </source>
</reference>
<feature type="chain" id="PRO_5020909589" evidence="1">
    <location>
        <begin position="29"/>
        <end position="215"/>
    </location>
</feature>
<dbReference type="EMBL" id="SNYK01000013">
    <property type="protein sequence ID" value="TDQ36287.1"/>
    <property type="molecule type" value="Genomic_DNA"/>
</dbReference>
<dbReference type="Proteomes" id="UP000294575">
    <property type="component" value="Unassembled WGS sequence"/>
</dbReference>
<protein>
    <submittedName>
        <fullName evidence="2">Phospholipid transport system substrate-binding protein</fullName>
    </submittedName>
</protein>
<dbReference type="PIRSF" id="PIRSF004649">
    <property type="entry name" value="MlaC"/>
    <property type="match status" value="1"/>
</dbReference>
<keyword evidence="3" id="KW-1185">Reference proteome</keyword>
<dbReference type="InterPro" id="IPR008869">
    <property type="entry name" value="MlaC/ttg2D"/>
</dbReference>
<name>A0A4V3D4K9_9GAMM</name>
<proteinExistence type="predicted"/>
<evidence type="ECO:0000313" key="3">
    <source>
        <dbReference type="Proteomes" id="UP000294575"/>
    </source>
</evidence>
<feature type="signal peptide" evidence="1">
    <location>
        <begin position="1"/>
        <end position="28"/>
    </location>
</feature>
<evidence type="ECO:0000313" key="2">
    <source>
        <dbReference type="EMBL" id="TDQ36287.1"/>
    </source>
</evidence>
<dbReference type="Pfam" id="PF05494">
    <property type="entry name" value="MlaC"/>
    <property type="match status" value="1"/>
</dbReference>
<dbReference type="PANTHER" id="PTHR36573:SF1">
    <property type="entry name" value="INTERMEMBRANE PHOSPHOLIPID TRANSPORT SYSTEM BINDING PROTEIN MLAC"/>
    <property type="match status" value="1"/>
</dbReference>
<dbReference type="InterPro" id="IPR042245">
    <property type="entry name" value="Tgt2/MlaC_sf"/>
</dbReference>
<evidence type="ECO:0000256" key="1">
    <source>
        <dbReference type="SAM" id="SignalP"/>
    </source>
</evidence>
<dbReference type="Gene3D" id="3.10.450.710">
    <property type="entry name" value="Tgt2/MlaC"/>
    <property type="match status" value="1"/>
</dbReference>
<dbReference type="RefSeq" id="WP_101497899.1">
    <property type="nucleotide sequence ID" value="NZ_LNJZ01000009.1"/>
</dbReference>
<sequence>MIKLHAPVSLLRGLMLALLVAFSGLAQAQTAHETVERVTEELFADLNANRDQYRQEPQAFYAAMDRLIGQYVDVEGVTRSVMTVRYSRRATPEQMQRFQANFKQSLMQFYGNALLEYDNRGVRVLPGQVEDGAERAEVRMEVSGTDGVIHPVSYTMVLIGGEWRLRNVIIEGINLGKLFRDQFAEAMQRNRNNLDAVIDGWVDSVARARKAGAAQ</sequence>
<comment type="caution">
    <text evidence="2">The sequence shown here is derived from an EMBL/GenBank/DDBJ whole genome shotgun (WGS) entry which is preliminary data.</text>
</comment>
<accession>A0A4V3D4K9</accession>
<dbReference type="AlphaFoldDB" id="A0A4V3D4K9"/>
<gene>
    <name evidence="2" type="ORF">DFQ45_1139</name>
</gene>
<dbReference type="OrthoDB" id="9787053at2"/>
<keyword evidence="1" id="KW-0732">Signal</keyword>